<evidence type="ECO:0000259" key="8">
    <source>
        <dbReference type="Pfam" id="PF01094"/>
    </source>
</evidence>
<dbReference type="OrthoDB" id="425344at2759"/>
<dbReference type="GO" id="GO:0004930">
    <property type="term" value="F:G protein-coupled receptor activity"/>
    <property type="evidence" value="ECO:0007669"/>
    <property type="project" value="InterPro"/>
</dbReference>
<dbReference type="STRING" id="6216.A0A0R3SPX2"/>
<feature type="chain" id="PRO_5043131448" evidence="7">
    <location>
        <begin position="22"/>
        <end position="235"/>
    </location>
</feature>
<evidence type="ECO:0000313" key="11">
    <source>
        <dbReference type="WBParaSite" id="HDID_0000706301-mRNA-1"/>
    </source>
</evidence>
<reference evidence="11" key="1">
    <citation type="submission" date="2017-02" db="UniProtKB">
        <authorList>
            <consortium name="WormBaseParasite"/>
        </authorList>
    </citation>
    <scope>IDENTIFICATION</scope>
</reference>
<dbReference type="GO" id="GO:0016020">
    <property type="term" value="C:membrane"/>
    <property type="evidence" value="ECO:0007669"/>
    <property type="project" value="UniProtKB-SubCell"/>
</dbReference>
<dbReference type="WBParaSite" id="HDID_0000706301-mRNA-1">
    <property type="protein sequence ID" value="HDID_0000706301-mRNA-1"/>
    <property type="gene ID" value="HDID_0000706301"/>
</dbReference>
<dbReference type="SUPFAM" id="SSF53822">
    <property type="entry name" value="Periplasmic binding protein-like I"/>
    <property type="match status" value="1"/>
</dbReference>
<keyword evidence="6" id="KW-0325">Glycoprotein</keyword>
<accession>A0A0R3SPX2</accession>
<evidence type="ECO:0000256" key="3">
    <source>
        <dbReference type="ARBA" id="ARBA00022989"/>
    </source>
</evidence>
<dbReference type="PANTHER" id="PTHR24060">
    <property type="entry name" value="METABOTROPIC GLUTAMATE RECEPTOR"/>
    <property type="match status" value="1"/>
</dbReference>
<keyword evidence="4" id="KW-0472">Membrane</keyword>
<evidence type="ECO:0000313" key="10">
    <source>
        <dbReference type="Proteomes" id="UP000274504"/>
    </source>
</evidence>
<protein>
    <submittedName>
        <fullName evidence="11">ANF_receptor domain-containing protein</fullName>
    </submittedName>
</protein>
<evidence type="ECO:0000256" key="1">
    <source>
        <dbReference type="ARBA" id="ARBA00004141"/>
    </source>
</evidence>
<keyword evidence="3" id="KW-1133">Transmembrane helix</keyword>
<keyword evidence="7" id="KW-0732">Signal</keyword>
<dbReference type="InterPro" id="IPR000337">
    <property type="entry name" value="GPCR_3"/>
</dbReference>
<dbReference type="EMBL" id="UYSG01010900">
    <property type="protein sequence ID" value="VDL59379.1"/>
    <property type="molecule type" value="Genomic_DNA"/>
</dbReference>
<dbReference type="Proteomes" id="UP000274504">
    <property type="component" value="Unassembled WGS sequence"/>
</dbReference>
<organism evidence="11">
    <name type="scientific">Hymenolepis diminuta</name>
    <name type="common">Rat tapeworm</name>
    <dbReference type="NCBI Taxonomy" id="6216"/>
    <lineage>
        <taxon>Eukaryota</taxon>
        <taxon>Metazoa</taxon>
        <taxon>Spiralia</taxon>
        <taxon>Lophotrochozoa</taxon>
        <taxon>Platyhelminthes</taxon>
        <taxon>Cestoda</taxon>
        <taxon>Eucestoda</taxon>
        <taxon>Cyclophyllidea</taxon>
        <taxon>Hymenolepididae</taxon>
        <taxon>Hymenolepis</taxon>
    </lineage>
</organism>
<dbReference type="PRINTS" id="PR00248">
    <property type="entry name" value="GPCRMGR"/>
</dbReference>
<comment type="subcellular location">
    <subcellularLocation>
        <location evidence="1">Membrane</location>
        <topology evidence="1">Multi-pass membrane protein</topology>
    </subcellularLocation>
</comment>
<gene>
    <name evidence="9" type="ORF">HDID_LOCUS7061</name>
</gene>
<evidence type="ECO:0000313" key="9">
    <source>
        <dbReference type="EMBL" id="VDL59379.1"/>
    </source>
</evidence>
<dbReference type="InterPro" id="IPR050726">
    <property type="entry name" value="mGluR"/>
</dbReference>
<dbReference type="Gene3D" id="3.40.50.2300">
    <property type="match status" value="1"/>
</dbReference>
<feature type="domain" description="Receptor ligand binding region" evidence="8">
    <location>
        <begin position="79"/>
        <end position="232"/>
    </location>
</feature>
<evidence type="ECO:0000256" key="5">
    <source>
        <dbReference type="ARBA" id="ARBA00023170"/>
    </source>
</evidence>
<proteinExistence type="predicted"/>
<sequence length="235" mass="26554">MGLSPWIWIVFFFFTASEFQSTPYGALYEKPKVRIPGDIMIGALFPIHEQPTVVTAFSRQCGSVREQYGIQRLEMLIRSIQEINENENILPGIKIGLDARDSCWYGPIALEQCMDFIRNAFIYKEYSDCLKMTNGSNEKCLPKGVDPSSIEIPIAALIGPGSSEMTKQVHQVLQIFQIPQIGYSATAADLSNRAEYKYFLRVVPSDNLQIEVIVSLLQRYGWTYVALLNSNGEHN</sequence>
<dbReference type="AlphaFoldDB" id="A0A0R3SPX2"/>
<dbReference type="Pfam" id="PF01094">
    <property type="entry name" value="ANF_receptor"/>
    <property type="match status" value="1"/>
</dbReference>
<name>A0A0R3SPX2_HYMDI</name>
<evidence type="ECO:0000256" key="7">
    <source>
        <dbReference type="SAM" id="SignalP"/>
    </source>
</evidence>
<evidence type="ECO:0000256" key="2">
    <source>
        <dbReference type="ARBA" id="ARBA00022692"/>
    </source>
</evidence>
<evidence type="ECO:0000256" key="4">
    <source>
        <dbReference type="ARBA" id="ARBA00023136"/>
    </source>
</evidence>
<keyword evidence="5" id="KW-0675">Receptor</keyword>
<feature type="signal peptide" evidence="7">
    <location>
        <begin position="1"/>
        <end position="21"/>
    </location>
</feature>
<keyword evidence="2" id="KW-0812">Transmembrane</keyword>
<reference evidence="9 10" key="2">
    <citation type="submission" date="2018-11" db="EMBL/GenBank/DDBJ databases">
        <authorList>
            <consortium name="Pathogen Informatics"/>
        </authorList>
    </citation>
    <scope>NUCLEOTIDE SEQUENCE [LARGE SCALE GENOMIC DNA]</scope>
</reference>
<dbReference type="InterPro" id="IPR001828">
    <property type="entry name" value="ANF_lig-bd_rcpt"/>
</dbReference>
<dbReference type="InterPro" id="IPR028082">
    <property type="entry name" value="Peripla_BP_I"/>
</dbReference>
<evidence type="ECO:0000256" key="6">
    <source>
        <dbReference type="ARBA" id="ARBA00023180"/>
    </source>
</evidence>